<proteinExistence type="predicted"/>
<evidence type="ECO:0000313" key="2">
    <source>
        <dbReference type="Proteomes" id="UP000366872"/>
    </source>
</evidence>
<gene>
    <name evidence="1" type="ORF">PDESU_05282</name>
</gene>
<dbReference type="AlphaFoldDB" id="A0A6C2UB74"/>
<accession>A0A6C2UB74</accession>
<dbReference type="RefSeq" id="WP_136082221.1">
    <property type="nucleotide sequence ID" value="NZ_CAAHFG010000004.1"/>
</dbReference>
<name>A0A6C2UB74_PONDE</name>
<reference evidence="1 2" key="1">
    <citation type="submission" date="2019-04" db="EMBL/GenBank/DDBJ databases">
        <authorList>
            <person name="Van Vliet M D."/>
        </authorList>
    </citation>
    <scope>NUCLEOTIDE SEQUENCE [LARGE SCALE GENOMIC DNA]</scope>
    <source>
        <strain evidence="1 2">F1</strain>
    </source>
</reference>
<protein>
    <submittedName>
        <fullName evidence="1">Uncharacterized protein</fullName>
    </submittedName>
</protein>
<keyword evidence="2" id="KW-1185">Reference proteome</keyword>
<organism evidence="1 2">
    <name type="scientific">Pontiella desulfatans</name>
    <dbReference type="NCBI Taxonomy" id="2750659"/>
    <lineage>
        <taxon>Bacteria</taxon>
        <taxon>Pseudomonadati</taxon>
        <taxon>Kiritimatiellota</taxon>
        <taxon>Kiritimatiellia</taxon>
        <taxon>Kiritimatiellales</taxon>
        <taxon>Pontiellaceae</taxon>
        <taxon>Pontiella</taxon>
    </lineage>
</organism>
<sequence length="232" mass="26610">MKSIEHKLEEKKTPKEWATWIAGRFSCCGSVDEYLLNAYSCSDMQRCDFWRPQTIGADKSQRDRKNSGAHRGNATETYMLTILAMDINEHLEDFIQQHQLQLIHLATVRELYDAKLEILSYTQPSDREEQESGYGHQIASNFELLTQVVCVIRGALMATGRIKDDHFFGADFLTRNNREGLARLLDSYDGYPMTTMVMLRYWWKPAPTCKVGRRSIPAVPAPATTRRLSEPA</sequence>
<dbReference type="Proteomes" id="UP000366872">
    <property type="component" value="Unassembled WGS sequence"/>
</dbReference>
<dbReference type="EMBL" id="CAAHFG010000004">
    <property type="protein sequence ID" value="VGO16691.1"/>
    <property type="molecule type" value="Genomic_DNA"/>
</dbReference>
<evidence type="ECO:0000313" key="1">
    <source>
        <dbReference type="EMBL" id="VGO16691.1"/>
    </source>
</evidence>